<proteinExistence type="predicted"/>
<dbReference type="AlphaFoldDB" id="A0AAP8GP32"/>
<accession>A0AAP8GP32</accession>
<dbReference type="Proteomes" id="UP000231328">
    <property type="component" value="Unassembled WGS sequence"/>
</dbReference>
<gene>
    <name evidence="1" type="ORF">CGZ54_03215</name>
</gene>
<evidence type="ECO:0000313" key="1">
    <source>
        <dbReference type="EMBL" id="PJG41032.1"/>
    </source>
</evidence>
<evidence type="ECO:0000313" key="2">
    <source>
        <dbReference type="Proteomes" id="UP000231328"/>
    </source>
</evidence>
<name>A0AAP8GP32_9ENTR</name>
<organism evidence="1 2">
    <name type="scientific">Enterobacter hormaechei</name>
    <dbReference type="NCBI Taxonomy" id="158836"/>
    <lineage>
        <taxon>Bacteria</taxon>
        <taxon>Pseudomonadati</taxon>
        <taxon>Pseudomonadota</taxon>
        <taxon>Gammaproteobacteria</taxon>
        <taxon>Enterobacterales</taxon>
        <taxon>Enterobacteriaceae</taxon>
        <taxon>Enterobacter</taxon>
        <taxon>Enterobacter cloacae complex</taxon>
    </lineage>
</organism>
<reference evidence="1 2" key="1">
    <citation type="submission" date="2017-07" db="EMBL/GenBank/DDBJ databases">
        <title>Draft genome sequence of Enterobacter cloacae ST128, a clinical strain coproducing KPC-2 and NDM-1 carbapenemases.</title>
        <authorList>
            <person name="Li X."/>
        </authorList>
    </citation>
    <scope>NUCLEOTIDE SEQUENCE [LARGE SCALE GENOMIC DNA]</scope>
    <source>
        <strain evidence="1 2">HBY</strain>
    </source>
</reference>
<comment type="caution">
    <text evidence="1">The sequence shown here is derived from an EMBL/GenBank/DDBJ whole genome shotgun (WGS) entry which is preliminary data.</text>
</comment>
<dbReference type="Gene3D" id="2.40.128.380">
    <property type="entry name" value="T3SS negative regulator GrlR"/>
    <property type="match status" value="1"/>
</dbReference>
<protein>
    <recommendedName>
        <fullName evidence="3">Negative regulator GrlR</fullName>
    </recommendedName>
</protein>
<sequence>MAIRRINFGVFMKDGIYKLIFNTNVNRNGMLNGILTVRDGRINGGDYVCYYKGKLSGNTAEVQSVPHNKYDTNAFNGHSPVDLELRIEEHGPAYLFKGNVVGDKSNEIHGELHFLSELA</sequence>
<dbReference type="InterPro" id="IPR043019">
    <property type="entry name" value="GrlR_sf"/>
</dbReference>
<dbReference type="EMBL" id="NMVR01000004">
    <property type="protein sequence ID" value="PJG41032.1"/>
    <property type="molecule type" value="Genomic_DNA"/>
</dbReference>
<evidence type="ECO:0008006" key="3">
    <source>
        <dbReference type="Google" id="ProtNLM"/>
    </source>
</evidence>